<dbReference type="EMBL" id="JACHLP010000004">
    <property type="protein sequence ID" value="MBB4843703.1"/>
    <property type="molecule type" value="Genomic_DNA"/>
</dbReference>
<name>A0A840LAF1_9BURK</name>
<reference evidence="3 4" key="1">
    <citation type="submission" date="2020-08" db="EMBL/GenBank/DDBJ databases">
        <title>Functional genomics of gut bacteria from endangered species of beetles.</title>
        <authorList>
            <person name="Carlos-Shanley C."/>
        </authorList>
    </citation>
    <scope>NUCLEOTIDE SEQUENCE [LARGE SCALE GENOMIC DNA]</scope>
    <source>
        <strain evidence="3 4">S00239</strain>
    </source>
</reference>
<protein>
    <recommendedName>
        <fullName evidence="5">OmpL-like beta-barrel porin-2</fullName>
    </recommendedName>
</protein>
<dbReference type="SUPFAM" id="SSF56935">
    <property type="entry name" value="Porins"/>
    <property type="match status" value="1"/>
</dbReference>
<organism evidence="3 4">
    <name type="scientific">Roseateles oligotrophus</name>
    <dbReference type="NCBI Taxonomy" id="1769250"/>
    <lineage>
        <taxon>Bacteria</taxon>
        <taxon>Pseudomonadati</taxon>
        <taxon>Pseudomonadota</taxon>
        <taxon>Betaproteobacteria</taxon>
        <taxon>Burkholderiales</taxon>
        <taxon>Sphaerotilaceae</taxon>
        <taxon>Roseateles</taxon>
    </lineage>
</organism>
<feature type="region of interest" description="Disordered" evidence="1">
    <location>
        <begin position="216"/>
        <end position="237"/>
    </location>
</feature>
<keyword evidence="2" id="KW-0732">Signal</keyword>
<feature type="compositionally biased region" description="Basic and acidic residues" evidence="1">
    <location>
        <begin position="216"/>
        <end position="235"/>
    </location>
</feature>
<evidence type="ECO:0000256" key="2">
    <source>
        <dbReference type="SAM" id="SignalP"/>
    </source>
</evidence>
<evidence type="ECO:0008006" key="5">
    <source>
        <dbReference type="Google" id="ProtNLM"/>
    </source>
</evidence>
<proteinExistence type="predicted"/>
<evidence type="ECO:0000256" key="1">
    <source>
        <dbReference type="SAM" id="MobiDB-lite"/>
    </source>
</evidence>
<feature type="chain" id="PRO_5032604175" description="OmpL-like beta-barrel porin-2" evidence="2">
    <location>
        <begin position="22"/>
        <end position="383"/>
    </location>
</feature>
<evidence type="ECO:0000313" key="3">
    <source>
        <dbReference type="EMBL" id="MBB4843703.1"/>
    </source>
</evidence>
<sequence>MKTVLTYLAWGLAALTTQAQAQQAQPPAKGWELGAVLDLATNSRPLALGQRQQGLALGHSDLLARGPLGAHFSAQAGVAAHSHGSSYEAELEDAWLQTRSLPAGWQARAGRFASQIGALNEQHPHADDFVERPLLYRGLLGGHWFDDGLRLNWTAPTAYYLSLGAELFRGRQLVQQALTSPAVGAATLRLKLGDDWGTSHSWQWGLSYLNNRREPMAEEGHEHEEAHEEGHDSHAGHSHGALLSGRHVWMSDLAWKWAPDGNNRQQQLRLLAEFAQVSGINRHAGPGDKHRALALSAVWRFSPQWELGLRGDWLQARQPHGDHFHAAEIAEQSLMLAWKPSHAQALRLQVSTQNGVLDVEGASKRSVLLQYVLSFGAHGAHAF</sequence>
<dbReference type="RefSeq" id="WP_184299224.1">
    <property type="nucleotide sequence ID" value="NZ_JACHLP010000004.1"/>
</dbReference>
<dbReference type="AlphaFoldDB" id="A0A840LAF1"/>
<evidence type="ECO:0000313" key="4">
    <source>
        <dbReference type="Proteomes" id="UP000562027"/>
    </source>
</evidence>
<gene>
    <name evidence="3" type="ORF">HNP55_002226</name>
</gene>
<dbReference type="Proteomes" id="UP000562027">
    <property type="component" value="Unassembled WGS sequence"/>
</dbReference>
<accession>A0A840LAF1</accession>
<keyword evidence="4" id="KW-1185">Reference proteome</keyword>
<dbReference type="Gene3D" id="2.40.160.10">
    <property type="entry name" value="Porin"/>
    <property type="match status" value="1"/>
</dbReference>
<comment type="caution">
    <text evidence="3">The sequence shown here is derived from an EMBL/GenBank/DDBJ whole genome shotgun (WGS) entry which is preliminary data.</text>
</comment>
<dbReference type="InterPro" id="IPR023614">
    <property type="entry name" value="Porin_dom_sf"/>
</dbReference>
<feature type="signal peptide" evidence="2">
    <location>
        <begin position="1"/>
        <end position="21"/>
    </location>
</feature>